<reference evidence="3" key="1">
    <citation type="journal article" date="2013" name="ISME J.">
        <title>A small predatory core genome in the divergent marine Bacteriovorax marinus SJ and the terrestrial Bdellovibrio bacteriovorus.</title>
        <authorList>
            <person name="Crossman L.C."/>
            <person name="Chen H."/>
            <person name="Cerdeno-Tarraga A.M."/>
            <person name="Brooks K."/>
            <person name="Quail M.A."/>
            <person name="Pineiro S.A."/>
            <person name="Hobley L."/>
            <person name="Sockett R.E."/>
            <person name="Bentley S.D."/>
            <person name="Parkhill J."/>
            <person name="Williams H.N."/>
            <person name="Stine O.C."/>
        </authorList>
    </citation>
    <scope>NUCLEOTIDE SEQUENCE [LARGE SCALE GENOMIC DNA]</scope>
    <source>
        <strain evidence="3">ATCC BAA-682 / DSM 15412 / SJ</strain>
    </source>
</reference>
<dbReference type="Proteomes" id="UP000008963">
    <property type="component" value="Chromosome"/>
</dbReference>
<keyword evidence="3" id="KW-1185">Reference proteome</keyword>
<evidence type="ECO:0000313" key="3">
    <source>
        <dbReference type="Proteomes" id="UP000008963"/>
    </source>
</evidence>
<feature type="chain" id="PRO_5003154564" evidence="1">
    <location>
        <begin position="21"/>
        <end position="210"/>
    </location>
</feature>
<dbReference type="OrthoDB" id="5291815at2"/>
<dbReference type="AlphaFoldDB" id="E1WZ30"/>
<dbReference type="RefSeq" id="WP_014243911.1">
    <property type="nucleotide sequence ID" value="NC_016620.1"/>
</dbReference>
<sequence>MRYIKQYIFTILALISVTHAKSIPPSASVIDSLTIEKSVGESVWKKILSGEIHTKSEVRSSGDKGQKKQILDFYIAGLHKKSCRFALKKLSHYESYKDHIGYIKSSSYNEENERVHFKLSSALMPFNMILDFKIPRIKKAGSYDFIFDKGFLINLKGKITAVDYKKRCLFYTTAHWQGNHTGIPNTLFSFFSKALSQLAMENLFRISSTY</sequence>
<evidence type="ECO:0000256" key="1">
    <source>
        <dbReference type="SAM" id="SignalP"/>
    </source>
</evidence>
<protein>
    <submittedName>
        <fullName evidence="2">Exported protein</fullName>
    </submittedName>
</protein>
<dbReference type="STRING" id="862908.BMS_1253"/>
<feature type="signal peptide" evidence="1">
    <location>
        <begin position="1"/>
        <end position="20"/>
    </location>
</feature>
<name>E1WZ30_HALMS</name>
<keyword evidence="1" id="KW-0732">Signal</keyword>
<dbReference type="PATRIC" id="fig|862908.3.peg.1192"/>
<proteinExistence type="predicted"/>
<accession>E1WZ30</accession>
<dbReference type="HOGENOM" id="CLU_1308688_0_0_7"/>
<dbReference type="EMBL" id="FQ312005">
    <property type="protein sequence ID" value="CBW26127.1"/>
    <property type="molecule type" value="Genomic_DNA"/>
</dbReference>
<gene>
    <name evidence="2" type="ordered locus">BMS_1253</name>
</gene>
<dbReference type="KEGG" id="bmx:BMS_1253"/>
<evidence type="ECO:0000313" key="2">
    <source>
        <dbReference type="EMBL" id="CBW26127.1"/>
    </source>
</evidence>
<organism evidence="2 3">
    <name type="scientific">Halobacteriovorax marinus (strain ATCC BAA-682 / DSM 15412 / SJ)</name>
    <name type="common">Bacteriovorax marinus</name>
    <dbReference type="NCBI Taxonomy" id="862908"/>
    <lineage>
        <taxon>Bacteria</taxon>
        <taxon>Pseudomonadati</taxon>
        <taxon>Bdellovibrionota</taxon>
        <taxon>Bacteriovoracia</taxon>
        <taxon>Bacteriovoracales</taxon>
        <taxon>Halobacteriovoraceae</taxon>
        <taxon>Halobacteriovorax</taxon>
    </lineage>
</organism>